<dbReference type="AlphaFoldDB" id="A0A934SLS3"/>
<protein>
    <submittedName>
        <fullName evidence="2">Acyl-CoA dehydrogenase family protein</fullName>
    </submittedName>
</protein>
<keyword evidence="3" id="KW-1185">Reference proteome</keyword>
<dbReference type="Proteomes" id="UP000636458">
    <property type="component" value="Unassembled WGS sequence"/>
</dbReference>
<dbReference type="SUPFAM" id="SSF56645">
    <property type="entry name" value="Acyl-CoA dehydrogenase NM domain-like"/>
    <property type="match status" value="1"/>
</dbReference>
<gene>
    <name evidence="2" type="ORF">IV501_15120</name>
</gene>
<evidence type="ECO:0000313" key="2">
    <source>
        <dbReference type="EMBL" id="MBK4348966.1"/>
    </source>
</evidence>
<dbReference type="Gene3D" id="2.40.110.10">
    <property type="entry name" value="Butyryl-CoA Dehydrogenase, subunit A, domain 2"/>
    <property type="match status" value="1"/>
</dbReference>
<sequence length="335" mass="35092">MPVSLLGGRPGHPDPLVTSLLDHPVTDPASALAWARTVDAVPGSGETRQLWEALATAAAIDLGAARAMEPHLDAIAILAQAEHGVPAGEETWGVYAAEGGEPLRAHKQGDSWIVTGTKQWCSLAGSLDLALVSATRDDDRRGLFAVALRGPGVQVEEGSWHARGLAEIPSGPVHFTDVSATPIGEPGWYLERPGFSWGGMAVAACWYGGAVGLARSVFSAASSGKPFLLMHLGAIDELLESGRRALAEGAALVDSGEASGARGRLLTKRVRATVARAVEETLTRVGHALGPAPLALDKAHSKRVADLELYVRQHHAEKDQAALGETLLRSDAPPW</sequence>
<dbReference type="Pfam" id="PF02770">
    <property type="entry name" value="Acyl-CoA_dh_M"/>
    <property type="match status" value="1"/>
</dbReference>
<organism evidence="2 3">
    <name type="scientific">Lacisediminihabitans changchengi</name>
    <dbReference type="NCBI Taxonomy" id="2787634"/>
    <lineage>
        <taxon>Bacteria</taxon>
        <taxon>Bacillati</taxon>
        <taxon>Actinomycetota</taxon>
        <taxon>Actinomycetes</taxon>
        <taxon>Micrococcales</taxon>
        <taxon>Microbacteriaceae</taxon>
        <taxon>Lacisediminihabitans</taxon>
    </lineage>
</organism>
<name>A0A934SLS3_9MICO</name>
<evidence type="ECO:0000313" key="3">
    <source>
        <dbReference type="Proteomes" id="UP000636458"/>
    </source>
</evidence>
<evidence type="ECO:0000259" key="1">
    <source>
        <dbReference type="Pfam" id="PF02770"/>
    </source>
</evidence>
<feature type="domain" description="Acyl-CoA oxidase/dehydrogenase middle" evidence="1">
    <location>
        <begin position="105"/>
        <end position="178"/>
    </location>
</feature>
<reference evidence="2" key="1">
    <citation type="submission" date="2021-01" db="EMBL/GenBank/DDBJ databases">
        <title>Lacisediminihabitans sp. nov. strain G11-30, isolated from Antarctic Soil.</title>
        <authorList>
            <person name="Li J."/>
        </authorList>
    </citation>
    <scope>NUCLEOTIDE SEQUENCE</scope>
    <source>
        <strain evidence="2">G11-30</strain>
    </source>
</reference>
<accession>A0A934SLS3</accession>
<dbReference type="EMBL" id="JAEPES010000006">
    <property type="protein sequence ID" value="MBK4348966.1"/>
    <property type="molecule type" value="Genomic_DNA"/>
</dbReference>
<comment type="caution">
    <text evidence="2">The sequence shown here is derived from an EMBL/GenBank/DDBJ whole genome shotgun (WGS) entry which is preliminary data.</text>
</comment>
<proteinExistence type="predicted"/>
<dbReference type="InterPro" id="IPR046373">
    <property type="entry name" value="Acyl-CoA_Oxase/DH_mid-dom_sf"/>
</dbReference>
<dbReference type="InterPro" id="IPR006091">
    <property type="entry name" value="Acyl-CoA_Oxase/DH_mid-dom"/>
</dbReference>
<dbReference type="GO" id="GO:0016627">
    <property type="term" value="F:oxidoreductase activity, acting on the CH-CH group of donors"/>
    <property type="evidence" value="ECO:0007669"/>
    <property type="project" value="InterPro"/>
</dbReference>
<dbReference type="InterPro" id="IPR009100">
    <property type="entry name" value="AcylCoA_DH/oxidase_NM_dom_sf"/>
</dbReference>